<evidence type="ECO:0000256" key="2">
    <source>
        <dbReference type="ARBA" id="ARBA00022750"/>
    </source>
</evidence>
<dbReference type="Pfam" id="PF00026">
    <property type="entry name" value="Asp"/>
    <property type="match status" value="1"/>
</dbReference>
<feature type="domain" description="Peptidase A1" evidence="5">
    <location>
        <begin position="94"/>
        <end position="408"/>
    </location>
</feature>
<keyword evidence="3" id="KW-0378">Hydrolase</keyword>
<dbReference type="InterPro" id="IPR033121">
    <property type="entry name" value="PEPTIDASE_A1"/>
</dbReference>
<dbReference type="PRINTS" id="PR00792">
    <property type="entry name" value="PEPSIN"/>
</dbReference>
<evidence type="ECO:0000256" key="1">
    <source>
        <dbReference type="ARBA" id="ARBA00007447"/>
    </source>
</evidence>
<comment type="caution">
    <text evidence="6">The sequence shown here is derived from an EMBL/GenBank/DDBJ whole genome shotgun (WGS) entry which is preliminary data.</text>
</comment>
<dbReference type="PROSITE" id="PS00141">
    <property type="entry name" value="ASP_PROTEASE"/>
    <property type="match status" value="2"/>
</dbReference>
<comment type="similarity">
    <text evidence="1 3">Belongs to the peptidase A1 family.</text>
</comment>
<dbReference type="Gene3D" id="2.40.70.10">
    <property type="entry name" value="Acid Proteases"/>
    <property type="match status" value="2"/>
</dbReference>
<feature type="region of interest" description="Disordered" evidence="4">
    <location>
        <begin position="37"/>
        <end position="74"/>
    </location>
</feature>
<feature type="compositionally biased region" description="Low complexity" evidence="4">
    <location>
        <begin position="48"/>
        <end position="72"/>
    </location>
</feature>
<dbReference type="InterPro" id="IPR001461">
    <property type="entry name" value="Aspartic_peptidase_A1"/>
</dbReference>
<evidence type="ECO:0000256" key="4">
    <source>
        <dbReference type="SAM" id="MobiDB-lite"/>
    </source>
</evidence>
<organism evidence="6 7">
    <name type="scientific">Gigaspora margarita</name>
    <dbReference type="NCBI Taxonomy" id="4874"/>
    <lineage>
        <taxon>Eukaryota</taxon>
        <taxon>Fungi</taxon>
        <taxon>Fungi incertae sedis</taxon>
        <taxon>Mucoromycota</taxon>
        <taxon>Glomeromycotina</taxon>
        <taxon>Glomeromycetes</taxon>
        <taxon>Diversisporales</taxon>
        <taxon>Gigasporaceae</taxon>
        <taxon>Gigaspora</taxon>
    </lineage>
</organism>
<proteinExistence type="inferred from homology"/>
<dbReference type="PANTHER" id="PTHR47966">
    <property type="entry name" value="BETA-SITE APP-CLEAVING ENZYME, ISOFORM A-RELATED"/>
    <property type="match status" value="1"/>
</dbReference>
<evidence type="ECO:0000259" key="5">
    <source>
        <dbReference type="PROSITE" id="PS51767"/>
    </source>
</evidence>
<sequence length="409" mass="44905">RANVETNGTNPFDIAKQMKEAAKNKYSNYKNLKTASNSTTSNISGVASSNNGTSSNLTTTSNKTNKPTSDNSYSNYMGGQSTVFTKDMKQDHDYYAKIIIGNQEFTVLLDTGSSDLWIPNKDCTSASCQNHNRFDSSKSQTFKSEGNPWSIEYVTGFTSGITGIDNVRIGSFTAKNQIFGLANTVSDNFIYFEPDGICGLAFDFINDLDNGAPTLITTLINQKKINPIFSFHFQHYYDFDDQGTFTLGGVDESKFKGKITYNSVIPSPGYDGIAFWQINLDDASVDGKSLSFSGKSATIDTGTSVLFIPPNDAKAIHDKIPDSEYDDQNGFYIIPCDTTAVVSLKFGGVDYKIPARDLIWSPISGTQCISSIMPLELDNDPDSWLVGQTFIKNVYSVFDVKNKKVGFAH</sequence>
<evidence type="ECO:0000256" key="3">
    <source>
        <dbReference type="RuleBase" id="RU000454"/>
    </source>
</evidence>
<feature type="non-terminal residue" evidence="6">
    <location>
        <position position="1"/>
    </location>
</feature>
<dbReference type="Proteomes" id="UP000789901">
    <property type="component" value="Unassembled WGS sequence"/>
</dbReference>
<keyword evidence="2 3" id="KW-0064">Aspartyl protease</keyword>
<name>A0ABN7WJH5_GIGMA</name>
<accession>A0ABN7WJH5</accession>
<dbReference type="PANTHER" id="PTHR47966:SF75">
    <property type="entry name" value="ENDOPEPTIDASE (CTSD), PUTATIVE (AFU_ORTHOLOGUE AFUA_4G07040)-RELATED"/>
    <property type="match status" value="1"/>
</dbReference>
<keyword evidence="7" id="KW-1185">Reference proteome</keyword>
<dbReference type="PROSITE" id="PS51767">
    <property type="entry name" value="PEPTIDASE_A1"/>
    <property type="match status" value="1"/>
</dbReference>
<reference evidence="6 7" key="1">
    <citation type="submission" date="2021-06" db="EMBL/GenBank/DDBJ databases">
        <authorList>
            <person name="Kallberg Y."/>
            <person name="Tangrot J."/>
            <person name="Rosling A."/>
        </authorList>
    </citation>
    <scope>NUCLEOTIDE SEQUENCE [LARGE SCALE GENOMIC DNA]</scope>
    <source>
        <strain evidence="6 7">120-4 pot B 10/14</strain>
    </source>
</reference>
<feature type="compositionally biased region" description="Polar residues" evidence="4">
    <location>
        <begin position="37"/>
        <end position="47"/>
    </location>
</feature>
<gene>
    <name evidence="6" type="ORF">GMARGA_LOCUS31114</name>
</gene>
<evidence type="ECO:0000313" key="7">
    <source>
        <dbReference type="Proteomes" id="UP000789901"/>
    </source>
</evidence>
<dbReference type="InterPro" id="IPR001969">
    <property type="entry name" value="Aspartic_peptidase_AS"/>
</dbReference>
<dbReference type="EMBL" id="CAJVQB010045601">
    <property type="protein sequence ID" value="CAG8832558.1"/>
    <property type="molecule type" value="Genomic_DNA"/>
</dbReference>
<dbReference type="CDD" id="cd05471">
    <property type="entry name" value="pepsin_like"/>
    <property type="match status" value="1"/>
</dbReference>
<feature type="non-terminal residue" evidence="6">
    <location>
        <position position="409"/>
    </location>
</feature>
<dbReference type="InterPro" id="IPR034164">
    <property type="entry name" value="Pepsin-like_dom"/>
</dbReference>
<evidence type="ECO:0000313" key="6">
    <source>
        <dbReference type="EMBL" id="CAG8832558.1"/>
    </source>
</evidence>
<keyword evidence="3" id="KW-0645">Protease</keyword>
<protein>
    <submittedName>
        <fullName evidence="6">7760_t:CDS:1</fullName>
    </submittedName>
</protein>
<dbReference type="SUPFAM" id="SSF50630">
    <property type="entry name" value="Acid proteases"/>
    <property type="match status" value="1"/>
</dbReference>
<dbReference type="InterPro" id="IPR021109">
    <property type="entry name" value="Peptidase_aspartic_dom_sf"/>
</dbReference>